<comment type="caution">
    <text evidence="2">The sequence shown here is derived from an EMBL/GenBank/DDBJ whole genome shotgun (WGS) entry which is preliminary data.</text>
</comment>
<dbReference type="RefSeq" id="WP_284103378.1">
    <property type="nucleotide sequence ID" value="NZ_JARRAF010000108.1"/>
</dbReference>
<reference evidence="2" key="1">
    <citation type="submission" date="2023-03" db="EMBL/GenBank/DDBJ databases">
        <title>Chitinimonas shenzhenensis gen. nov., sp. nov., a novel member of family Burkholderiaceae isolated from activated sludge collected in Shen Zhen, China.</title>
        <authorList>
            <person name="Wang X."/>
        </authorList>
    </citation>
    <scope>NUCLEOTIDE SEQUENCE</scope>
    <source>
        <strain evidence="2">DQS-5</strain>
    </source>
</reference>
<name>A0ABT7E830_9NEIS</name>
<feature type="compositionally biased region" description="Polar residues" evidence="1">
    <location>
        <begin position="17"/>
        <end position="26"/>
    </location>
</feature>
<keyword evidence="3" id="KW-1185">Reference proteome</keyword>
<feature type="non-terminal residue" evidence="2">
    <location>
        <position position="105"/>
    </location>
</feature>
<organism evidence="2 3">
    <name type="scientific">Parachitinimonas caeni</name>
    <dbReference type="NCBI Taxonomy" id="3031301"/>
    <lineage>
        <taxon>Bacteria</taxon>
        <taxon>Pseudomonadati</taxon>
        <taxon>Pseudomonadota</taxon>
        <taxon>Betaproteobacteria</taxon>
        <taxon>Neisseriales</taxon>
        <taxon>Chitinibacteraceae</taxon>
        <taxon>Parachitinimonas</taxon>
    </lineage>
</organism>
<sequence length="105" mass="11235">MVNIVSGQGAGLRDASLLQTSGQQDVGTDAGGQPTYTATPLQIRHDDELLLGQELPTVGTYDRQGRMSGEPGAVVEGLVPRLRWEGETVYRHDEAGHDTGFGWDA</sequence>
<protein>
    <submittedName>
        <fullName evidence="2">Uncharacterized protein</fullName>
    </submittedName>
</protein>
<evidence type="ECO:0000313" key="2">
    <source>
        <dbReference type="EMBL" id="MDK2127062.1"/>
    </source>
</evidence>
<accession>A0ABT7E830</accession>
<proteinExistence type="predicted"/>
<evidence type="ECO:0000256" key="1">
    <source>
        <dbReference type="SAM" id="MobiDB-lite"/>
    </source>
</evidence>
<dbReference type="Proteomes" id="UP001172778">
    <property type="component" value="Unassembled WGS sequence"/>
</dbReference>
<evidence type="ECO:0000313" key="3">
    <source>
        <dbReference type="Proteomes" id="UP001172778"/>
    </source>
</evidence>
<feature type="region of interest" description="Disordered" evidence="1">
    <location>
        <begin position="1"/>
        <end position="38"/>
    </location>
</feature>
<gene>
    <name evidence="2" type="ORF">PZA18_23775</name>
</gene>
<dbReference type="EMBL" id="JARRAF010000108">
    <property type="protein sequence ID" value="MDK2127062.1"/>
    <property type="molecule type" value="Genomic_DNA"/>
</dbReference>